<evidence type="ECO:0000313" key="8">
    <source>
        <dbReference type="Proteomes" id="UP000554837"/>
    </source>
</evidence>
<evidence type="ECO:0000256" key="6">
    <source>
        <dbReference type="SAM" id="SignalP"/>
    </source>
</evidence>
<keyword evidence="7" id="KW-0223">Dioxygenase</keyword>
<feature type="binding site" evidence="5">
    <location>
        <position position="316"/>
    </location>
    <ligand>
        <name>Fe cation</name>
        <dbReference type="ChEBI" id="CHEBI:24875"/>
        <note>catalytic</note>
    </ligand>
</feature>
<accession>A0A840S7B7</accession>
<dbReference type="OrthoDB" id="6636843at2"/>
<feature type="binding site" evidence="5">
    <location>
        <position position="201"/>
    </location>
    <ligand>
        <name>Fe cation</name>
        <dbReference type="ChEBI" id="CHEBI:24875"/>
        <note>catalytic</note>
    </ligand>
</feature>
<feature type="binding site" evidence="5">
    <location>
        <position position="250"/>
    </location>
    <ligand>
        <name>Fe cation</name>
        <dbReference type="ChEBI" id="CHEBI:24875"/>
        <note>catalytic</note>
    </ligand>
</feature>
<dbReference type="InterPro" id="IPR004294">
    <property type="entry name" value="Carotenoid_Oase"/>
</dbReference>
<keyword evidence="8" id="KW-1185">Reference proteome</keyword>
<dbReference type="PANTHER" id="PTHR10543">
    <property type="entry name" value="BETA-CAROTENE DIOXYGENASE"/>
    <property type="match status" value="1"/>
</dbReference>
<dbReference type="EMBL" id="JACHHO010000004">
    <property type="protein sequence ID" value="MBB5205502.1"/>
    <property type="molecule type" value="Genomic_DNA"/>
</dbReference>
<reference evidence="7 8" key="1">
    <citation type="submission" date="2020-08" db="EMBL/GenBank/DDBJ databases">
        <title>Genomic Encyclopedia of Type Strains, Phase IV (KMG-IV): sequencing the most valuable type-strain genomes for metagenomic binning, comparative biology and taxonomic classification.</title>
        <authorList>
            <person name="Goeker M."/>
        </authorList>
    </citation>
    <scope>NUCLEOTIDE SEQUENCE [LARGE SCALE GENOMIC DNA]</scope>
    <source>
        <strain evidence="7 8">DSM 23958</strain>
    </source>
</reference>
<comment type="similarity">
    <text evidence="1">Belongs to the carotenoid oxygenase family.</text>
</comment>
<dbReference type="PROSITE" id="PS51318">
    <property type="entry name" value="TAT"/>
    <property type="match status" value="1"/>
</dbReference>
<keyword evidence="3" id="KW-0560">Oxidoreductase</keyword>
<evidence type="ECO:0000256" key="4">
    <source>
        <dbReference type="ARBA" id="ARBA00023004"/>
    </source>
</evidence>
<dbReference type="AlphaFoldDB" id="A0A840S7B7"/>
<keyword evidence="6" id="KW-0732">Signal</keyword>
<evidence type="ECO:0000313" key="7">
    <source>
        <dbReference type="EMBL" id="MBB5205502.1"/>
    </source>
</evidence>
<evidence type="ECO:0000256" key="1">
    <source>
        <dbReference type="ARBA" id="ARBA00006787"/>
    </source>
</evidence>
<comment type="cofactor">
    <cofactor evidence="5">
        <name>Fe(2+)</name>
        <dbReference type="ChEBI" id="CHEBI:29033"/>
    </cofactor>
    <text evidence="5">Binds 1 Fe(2+) ion per subunit.</text>
</comment>
<feature type="signal peptide" evidence="6">
    <location>
        <begin position="1"/>
        <end position="21"/>
    </location>
</feature>
<evidence type="ECO:0000256" key="3">
    <source>
        <dbReference type="ARBA" id="ARBA00023002"/>
    </source>
</evidence>
<dbReference type="GO" id="GO:0046872">
    <property type="term" value="F:metal ion binding"/>
    <property type="evidence" value="ECO:0007669"/>
    <property type="project" value="UniProtKB-KW"/>
</dbReference>
<sequence>MLSRRHLLLGGGLAAAGLARAGAAQPLPDAPYTGPFGTVPELQPLRGWLEGQDRLAEGLRVQGRIPAGLRGTLYRNGPGLFERGGQRYAHWFDGDGLLQAWRFGPQGVSHQARFVRTRKFELEQDAGEFLLPAFGTALRAKRPLRASDDVNTANTSVMLQGGKLYALWEGGSAYELDPDSLHTLGPKAWAPELKGMPFSAHPKRELQGPHAGTLWNFGTFMGKLALYQIGADGQLQRSAVLDLPGAPMVHDFAVTEHFIVFLLPPLALDREALKAGRSFVGAMRWQEGGANRVVVIDKADLSIKAQLEMPAELLFHIGNAWDDGQGVIRLDYVHTDHQRFLSGEFNRMLQGQASPELAASHPRLLQIDLIRRRVDIERRSEQVEFPQVDPRVVARRNRYVYYPEARAATWGHGALLSLDLARGLTERFDFGPGVMVEEQLLVPKPGTRREGQGWLVGTGFDSRRQKTFCTIFDAEAISAGPLATVWLPYWAPLGFHGHFAQTA</sequence>
<proteinExistence type="inferred from homology"/>
<dbReference type="Proteomes" id="UP000554837">
    <property type="component" value="Unassembled WGS sequence"/>
</dbReference>
<keyword evidence="2 5" id="KW-0479">Metal-binding</keyword>
<name>A0A840S7B7_9BURK</name>
<dbReference type="InterPro" id="IPR006311">
    <property type="entry name" value="TAT_signal"/>
</dbReference>
<evidence type="ECO:0000256" key="2">
    <source>
        <dbReference type="ARBA" id="ARBA00022723"/>
    </source>
</evidence>
<protein>
    <submittedName>
        <fullName evidence="7">Carotenoid cleavage dioxygenase</fullName>
    </submittedName>
</protein>
<feature type="chain" id="PRO_5032484954" evidence="6">
    <location>
        <begin position="22"/>
        <end position="503"/>
    </location>
</feature>
<comment type="caution">
    <text evidence="7">The sequence shown here is derived from an EMBL/GenBank/DDBJ whole genome shotgun (WGS) entry which is preliminary data.</text>
</comment>
<dbReference type="RefSeq" id="WP_138856568.1">
    <property type="nucleotide sequence ID" value="NZ_CP040709.1"/>
</dbReference>
<gene>
    <name evidence="7" type="ORF">HNQ51_002821</name>
</gene>
<organism evidence="7 8">
    <name type="scientific">Inhella inkyongensis</name>
    <dbReference type="NCBI Taxonomy" id="392593"/>
    <lineage>
        <taxon>Bacteria</taxon>
        <taxon>Pseudomonadati</taxon>
        <taxon>Pseudomonadota</taxon>
        <taxon>Betaproteobacteria</taxon>
        <taxon>Burkholderiales</taxon>
        <taxon>Sphaerotilaceae</taxon>
        <taxon>Inhella</taxon>
    </lineage>
</organism>
<dbReference type="PANTHER" id="PTHR10543:SF89">
    <property type="entry name" value="CAROTENOID 9,10(9',10')-CLEAVAGE DIOXYGENASE 1"/>
    <property type="match status" value="1"/>
</dbReference>
<keyword evidence="4 5" id="KW-0408">Iron</keyword>
<dbReference type="GO" id="GO:0010436">
    <property type="term" value="F:carotenoid dioxygenase activity"/>
    <property type="evidence" value="ECO:0007669"/>
    <property type="project" value="TreeGrafter"/>
</dbReference>
<feature type="binding site" evidence="5">
    <location>
        <position position="496"/>
    </location>
    <ligand>
        <name>Fe cation</name>
        <dbReference type="ChEBI" id="CHEBI:24875"/>
        <note>catalytic</note>
    </ligand>
</feature>
<dbReference type="GO" id="GO:0016121">
    <property type="term" value="P:carotene catabolic process"/>
    <property type="evidence" value="ECO:0007669"/>
    <property type="project" value="TreeGrafter"/>
</dbReference>
<dbReference type="Pfam" id="PF03055">
    <property type="entry name" value="RPE65"/>
    <property type="match status" value="1"/>
</dbReference>
<evidence type="ECO:0000256" key="5">
    <source>
        <dbReference type="PIRSR" id="PIRSR604294-1"/>
    </source>
</evidence>